<comment type="caution">
    <text evidence="2">The sequence shown here is derived from an EMBL/GenBank/DDBJ whole genome shotgun (WGS) entry which is preliminary data.</text>
</comment>
<dbReference type="AlphaFoldDB" id="A0A8H6YPK1"/>
<reference evidence="2" key="1">
    <citation type="submission" date="2020-05" db="EMBL/GenBank/DDBJ databases">
        <title>Mycena genomes resolve the evolution of fungal bioluminescence.</title>
        <authorList>
            <person name="Tsai I.J."/>
        </authorList>
    </citation>
    <scope>NUCLEOTIDE SEQUENCE</scope>
    <source>
        <strain evidence="2">CCC161011</strain>
    </source>
</reference>
<dbReference type="OrthoDB" id="3025243at2759"/>
<keyword evidence="3" id="KW-1185">Reference proteome</keyword>
<feature type="region of interest" description="Disordered" evidence="1">
    <location>
        <begin position="261"/>
        <end position="294"/>
    </location>
</feature>
<accession>A0A8H6YPK1</accession>
<sequence>MEAALLLGFGDAFVTTVDLEDVRSTVAGDSQELLSFVLRICYSHFNRGIPKLLNHSRETRQRIFDLKYLKTREEVEAFKAWIVTLADPQGVLKRWWEHKLMHRWLLRGIIQCLSNISLEQWNTMEATTNLGEAQHAWNNSQTGISMGLIESFKKYEELDIRRAEEIEVRKSTAVSRTSRNEVTHRYASRTTRQTRMSEKARRAHTVDSTVAGLQTELVDMRRDLAVARNDAKTEPSTETAQHVHELEDTLADLEGKLKLANAEAKSSSSGRVRAPKAGARATTSNLPAQPADSPGPALSITVAATSISSELSLTTPASVADGTSDFVGARRASTRKRVQAESSAMTSIPSRKRQKKLEDPLAGWMMVDPDTGEELTGHQWVERYPEEFEKRYKKDHQRYIDYLAQLG</sequence>
<feature type="region of interest" description="Disordered" evidence="1">
    <location>
        <begin position="187"/>
        <end position="206"/>
    </location>
</feature>
<evidence type="ECO:0000313" key="3">
    <source>
        <dbReference type="Proteomes" id="UP000620124"/>
    </source>
</evidence>
<dbReference type="EMBL" id="JACAZI010000004">
    <property type="protein sequence ID" value="KAF7362834.1"/>
    <property type="molecule type" value="Genomic_DNA"/>
</dbReference>
<evidence type="ECO:0000256" key="1">
    <source>
        <dbReference type="SAM" id="MobiDB-lite"/>
    </source>
</evidence>
<proteinExistence type="predicted"/>
<name>A0A8H6YPK1_9AGAR</name>
<protein>
    <submittedName>
        <fullName evidence="2">Uncharacterized protein</fullName>
    </submittedName>
</protein>
<dbReference type="Proteomes" id="UP000620124">
    <property type="component" value="Unassembled WGS sequence"/>
</dbReference>
<gene>
    <name evidence="2" type="ORF">MVEN_00633200</name>
</gene>
<organism evidence="2 3">
    <name type="scientific">Mycena venus</name>
    <dbReference type="NCBI Taxonomy" id="2733690"/>
    <lineage>
        <taxon>Eukaryota</taxon>
        <taxon>Fungi</taxon>
        <taxon>Dikarya</taxon>
        <taxon>Basidiomycota</taxon>
        <taxon>Agaricomycotina</taxon>
        <taxon>Agaricomycetes</taxon>
        <taxon>Agaricomycetidae</taxon>
        <taxon>Agaricales</taxon>
        <taxon>Marasmiineae</taxon>
        <taxon>Mycenaceae</taxon>
        <taxon>Mycena</taxon>
    </lineage>
</organism>
<evidence type="ECO:0000313" key="2">
    <source>
        <dbReference type="EMBL" id="KAF7362834.1"/>
    </source>
</evidence>